<organism evidence="1 2">
    <name type="scientific">Bacillus phage SP-15</name>
    <dbReference type="NCBI Taxonomy" id="1792032"/>
    <lineage>
        <taxon>Viruses</taxon>
        <taxon>Duplodnaviria</taxon>
        <taxon>Heunggongvirae</taxon>
        <taxon>Uroviricota</taxon>
        <taxon>Caudoviricetes</taxon>
        <taxon>Thornevirus</taxon>
        <taxon>Thornevirus SP15</taxon>
    </lineage>
</organism>
<evidence type="ECO:0000313" key="1">
    <source>
        <dbReference type="EMBL" id="AMM45065.1"/>
    </source>
</evidence>
<name>A0A127AWP2_9CAUD</name>
<gene>
    <name evidence="1" type="ORF">SP15_258</name>
</gene>
<dbReference type="Proteomes" id="UP000203261">
    <property type="component" value="Segment"/>
</dbReference>
<protein>
    <submittedName>
        <fullName evidence="1">Uncharacterized protein</fullName>
    </submittedName>
</protein>
<dbReference type="KEGG" id="vg:29125433"/>
<keyword evidence="2" id="KW-1185">Reference proteome</keyword>
<evidence type="ECO:0000313" key="2">
    <source>
        <dbReference type="Proteomes" id="UP000203261"/>
    </source>
</evidence>
<proteinExistence type="predicted"/>
<dbReference type="RefSeq" id="YP_009302654.1">
    <property type="nucleotide sequence ID" value="NC_031245.1"/>
</dbReference>
<accession>A0A127AWP2</accession>
<sequence length="469" mass="53640">MLLFERTIRTVSRPTPGGSAKYRRNLFARTYQNLYFMPMTVQIARLIDRANLSTMSLAMKIVKNYADDGSSSYTFQSAKQRRGLYLTKDYELAQEAAIELAFATKSKPLLFVLELNEEDKTTKFIQVQKRHPKDLILTSRLDKSRIQAILGVEYKYENTDDQEVQVVKSKITTNNVAPADIEEVKSNGEMLHQTLLQKDLEAYARETADDIAPVFKAQVANKLEERLKDDPDFNDFAREHLDPYDMNRSVSLLISQWANTSADSSQLSVSMQLAAAEEFGMPEQLTYHMDSYVVGRAEQLADVRAGQRKFIRAMYEATQEQLKSEGIEELYLFRGMAWNYEPSGLDKVTWDRSLHEVEFMTQPMSSFSYSFEESMKFASDIEGMGDEEPPRYSAVVFIKVPRERVLSTFRTGYGCTDEAEVVLLGGTDTYRLFAFSEQDNPVTYKEHSLIKESLITGKSATRPRTIDDK</sequence>
<reference evidence="1 2" key="1">
    <citation type="submission" date="2015-08" db="EMBL/GenBank/DDBJ databases">
        <authorList>
            <person name="Babu N.S."/>
            <person name="Beckwith C.J."/>
            <person name="Beseler K.G."/>
            <person name="Brison A."/>
            <person name="Carone J.V."/>
            <person name="Caskin T.P."/>
            <person name="Diamond M."/>
            <person name="Durham M.E."/>
            <person name="Foxe J.M."/>
            <person name="Go M."/>
            <person name="Henderson B.A."/>
            <person name="Jones I.B."/>
            <person name="McGettigan J.A."/>
            <person name="Micheletti S.J."/>
            <person name="Nasrallah M.E."/>
            <person name="Ortiz D."/>
            <person name="Piller C.R."/>
            <person name="Privatt S.R."/>
            <person name="Schneider S.L."/>
            <person name="Sharp S."/>
            <person name="Smith T.C."/>
            <person name="Stanton J.D."/>
            <person name="Ullery H.E."/>
            <person name="Wilson R.J."/>
            <person name="Serrano M.G."/>
            <person name="Buck G."/>
            <person name="Lee V."/>
            <person name="Wang Y."/>
            <person name="Carvalho R."/>
            <person name="Voegtly L."/>
            <person name="Shi R."/>
            <person name="Duckworth R."/>
            <person name="Johnson A."/>
            <person name="Loviza R."/>
            <person name="Walstead R."/>
            <person name="Shah Z."/>
            <person name="Kiflezghi M."/>
            <person name="Wade K."/>
            <person name="Ball S.L."/>
            <person name="Bradley K.W."/>
            <person name="Asai D.J."/>
            <person name="Bowman C.A."/>
            <person name="Russell D.A."/>
            <person name="Pope W.H."/>
            <person name="Jacobs-Sera D."/>
            <person name="Hendrix R.W."/>
            <person name="Hatfull G.F."/>
        </authorList>
    </citation>
    <scope>NUCLEOTIDE SEQUENCE [LARGE SCALE GENOMIC DNA]</scope>
</reference>
<dbReference type="EMBL" id="KT624200">
    <property type="protein sequence ID" value="AMM45065.1"/>
    <property type="molecule type" value="Genomic_DNA"/>
</dbReference>
<dbReference type="GeneID" id="29125433"/>